<dbReference type="PANTHER" id="PTHR43900:SF65">
    <property type="entry name" value="GLUTATHIONE TRANSFERASE"/>
    <property type="match status" value="1"/>
</dbReference>
<comment type="catalytic activity">
    <reaction evidence="4">
        <text>RX + glutathione = an S-substituted glutathione + a halide anion + H(+)</text>
        <dbReference type="Rhea" id="RHEA:16437"/>
        <dbReference type="ChEBI" id="CHEBI:15378"/>
        <dbReference type="ChEBI" id="CHEBI:16042"/>
        <dbReference type="ChEBI" id="CHEBI:17792"/>
        <dbReference type="ChEBI" id="CHEBI:57925"/>
        <dbReference type="ChEBI" id="CHEBI:90779"/>
        <dbReference type="EC" id="2.5.1.18"/>
    </reaction>
</comment>
<dbReference type="Proteomes" id="UP001141806">
    <property type="component" value="Unassembled WGS sequence"/>
</dbReference>
<dbReference type="SUPFAM" id="SSF52833">
    <property type="entry name" value="Thioredoxin-like"/>
    <property type="match status" value="1"/>
</dbReference>
<organism evidence="7 8">
    <name type="scientific">Protea cynaroides</name>
    <dbReference type="NCBI Taxonomy" id="273540"/>
    <lineage>
        <taxon>Eukaryota</taxon>
        <taxon>Viridiplantae</taxon>
        <taxon>Streptophyta</taxon>
        <taxon>Embryophyta</taxon>
        <taxon>Tracheophyta</taxon>
        <taxon>Spermatophyta</taxon>
        <taxon>Magnoliopsida</taxon>
        <taxon>Proteales</taxon>
        <taxon>Proteaceae</taxon>
        <taxon>Protea</taxon>
    </lineage>
</organism>
<evidence type="ECO:0000259" key="6">
    <source>
        <dbReference type="PROSITE" id="PS50405"/>
    </source>
</evidence>
<sequence>MEASKNTMVVKVIGPPYASCLRKVLVCLIEKEVEFEIIPIDLLKGEQKNPEFLKLQPFGVVPVIQDGDYTLYESRAIMRYYSEKYKSQGTDLLGKTLEEKGLVEQWLETEGQNFHPPIYILIMRLVFHPKLGLPIDDKIVKESEEKLEKVLDIYEERLSKSKYLAGNFFSLADLSHIPLTHYH</sequence>
<dbReference type="CDD" id="cd03053">
    <property type="entry name" value="GST_N_Phi"/>
    <property type="match status" value="1"/>
</dbReference>
<comment type="caution">
    <text evidence="7">The sequence shown here is derived from an EMBL/GenBank/DDBJ whole genome shotgun (WGS) entry which is preliminary data.</text>
</comment>
<dbReference type="InterPro" id="IPR036282">
    <property type="entry name" value="Glutathione-S-Trfase_C_sf"/>
</dbReference>
<dbReference type="PANTHER" id="PTHR43900">
    <property type="entry name" value="GLUTATHIONE S-TRANSFERASE RHO"/>
    <property type="match status" value="1"/>
</dbReference>
<dbReference type="Pfam" id="PF02798">
    <property type="entry name" value="GST_N"/>
    <property type="match status" value="1"/>
</dbReference>
<keyword evidence="8" id="KW-1185">Reference proteome</keyword>
<dbReference type="FunFam" id="1.20.1050.10:FF:000004">
    <property type="entry name" value="Glutathione S-transferase F2"/>
    <property type="match status" value="1"/>
</dbReference>
<dbReference type="GO" id="GO:0005737">
    <property type="term" value="C:cytoplasm"/>
    <property type="evidence" value="ECO:0007669"/>
    <property type="project" value="TreeGrafter"/>
</dbReference>
<accession>A0A9Q0KQZ9</accession>
<dbReference type="SFLD" id="SFLDG00358">
    <property type="entry name" value="Main_(cytGST)"/>
    <property type="match status" value="1"/>
</dbReference>
<dbReference type="EMBL" id="JAMYWD010000003">
    <property type="protein sequence ID" value="KAJ4975101.1"/>
    <property type="molecule type" value="Genomic_DNA"/>
</dbReference>
<gene>
    <name evidence="7" type="ORF">NE237_000207</name>
</gene>
<evidence type="ECO:0000256" key="3">
    <source>
        <dbReference type="ARBA" id="ARBA00022679"/>
    </source>
</evidence>
<dbReference type="InterPro" id="IPR004045">
    <property type="entry name" value="Glutathione_S-Trfase_N"/>
</dbReference>
<evidence type="ECO:0000259" key="5">
    <source>
        <dbReference type="PROSITE" id="PS50404"/>
    </source>
</evidence>
<dbReference type="PROSITE" id="PS50404">
    <property type="entry name" value="GST_NTER"/>
    <property type="match status" value="1"/>
</dbReference>
<dbReference type="Pfam" id="PF00043">
    <property type="entry name" value="GST_C"/>
    <property type="match status" value="1"/>
</dbReference>
<dbReference type="InterPro" id="IPR036249">
    <property type="entry name" value="Thioredoxin-like_sf"/>
</dbReference>
<evidence type="ECO:0000313" key="7">
    <source>
        <dbReference type="EMBL" id="KAJ4975101.1"/>
    </source>
</evidence>
<keyword evidence="3" id="KW-0808">Transferase</keyword>
<feature type="domain" description="GST C-terminal" evidence="6">
    <location>
        <begin position="96"/>
        <end position="183"/>
    </location>
</feature>
<dbReference type="Gene3D" id="3.40.30.10">
    <property type="entry name" value="Glutaredoxin"/>
    <property type="match status" value="1"/>
</dbReference>
<evidence type="ECO:0000313" key="8">
    <source>
        <dbReference type="Proteomes" id="UP001141806"/>
    </source>
</evidence>
<protein>
    <recommendedName>
        <fullName evidence="2">glutathione transferase</fullName>
        <ecNumber evidence="2">2.5.1.18</ecNumber>
    </recommendedName>
</protein>
<dbReference type="PROSITE" id="PS50405">
    <property type="entry name" value="GST_CTER"/>
    <property type="match status" value="1"/>
</dbReference>
<comment type="similarity">
    <text evidence="1">Belongs to the GST superfamily. Phi family.</text>
</comment>
<dbReference type="SFLD" id="SFLDS00019">
    <property type="entry name" value="Glutathione_Transferase_(cytos"/>
    <property type="match status" value="1"/>
</dbReference>
<dbReference type="GO" id="GO:0043295">
    <property type="term" value="F:glutathione binding"/>
    <property type="evidence" value="ECO:0007669"/>
    <property type="project" value="TreeGrafter"/>
</dbReference>
<feature type="domain" description="GST N-terminal" evidence="5">
    <location>
        <begin position="8"/>
        <end position="89"/>
    </location>
</feature>
<dbReference type="GO" id="GO:0004364">
    <property type="term" value="F:glutathione transferase activity"/>
    <property type="evidence" value="ECO:0007669"/>
    <property type="project" value="UniProtKB-EC"/>
</dbReference>
<dbReference type="InterPro" id="IPR010987">
    <property type="entry name" value="Glutathione-S-Trfase_C-like"/>
</dbReference>
<name>A0A9Q0KQZ9_9MAGN</name>
<dbReference type="Gene3D" id="1.20.1050.10">
    <property type="match status" value="1"/>
</dbReference>
<dbReference type="AlphaFoldDB" id="A0A9Q0KQZ9"/>
<dbReference type="InterPro" id="IPR040079">
    <property type="entry name" value="Glutathione_S-Trfase"/>
</dbReference>
<dbReference type="GO" id="GO:0009636">
    <property type="term" value="P:response to toxic substance"/>
    <property type="evidence" value="ECO:0007669"/>
    <property type="project" value="UniProtKB-ARBA"/>
</dbReference>
<dbReference type="SUPFAM" id="SSF47616">
    <property type="entry name" value="GST C-terminal domain-like"/>
    <property type="match status" value="1"/>
</dbReference>
<evidence type="ECO:0000256" key="1">
    <source>
        <dbReference type="ARBA" id="ARBA00010128"/>
    </source>
</evidence>
<dbReference type="GO" id="GO:0006749">
    <property type="term" value="P:glutathione metabolic process"/>
    <property type="evidence" value="ECO:0007669"/>
    <property type="project" value="TreeGrafter"/>
</dbReference>
<dbReference type="InterPro" id="IPR004046">
    <property type="entry name" value="GST_C"/>
</dbReference>
<reference evidence="7" key="1">
    <citation type="journal article" date="2023" name="Plant J.">
        <title>The genome of the king protea, Protea cynaroides.</title>
        <authorList>
            <person name="Chang J."/>
            <person name="Duong T.A."/>
            <person name="Schoeman C."/>
            <person name="Ma X."/>
            <person name="Roodt D."/>
            <person name="Barker N."/>
            <person name="Li Z."/>
            <person name="Van de Peer Y."/>
            <person name="Mizrachi E."/>
        </authorList>
    </citation>
    <scope>NUCLEOTIDE SEQUENCE</scope>
    <source>
        <tissue evidence="7">Young leaves</tissue>
    </source>
</reference>
<dbReference type="EC" id="2.5.1.18" evidence="2"/>
<evidence type="ECO:0000256" key="2">
    <source>
        <dbReference type="ARBA" id="ARBA00012452"/>
    </source>
</evidence>
<dbReference type="OrthoDB" id="422574at2759"/>
<proteinExistence type="inferred from homology"/>
<dbReference type="FunFam" id="3.40.30.10:FF:000016">
    <property type="entry name" value="Glutathione S-transferase F2"/>
    <property type="match status" value="1"/>
</dbReference>
<evidence type="ECO:0000256" key="4">
    <source>
        <dbReference type="ARBA" id="ARBA00047960"/>
    </source>
</evidence>